<protein>
    <recommendedName>
        <fullName evidence="1">DNA-binding transcriptional repressor CapW winged helix-turn-helix domain-containing protein</fullName>
    </recommendedName>
</protein>
<feature type="domain" description="DNA-binding transcriptional repressor CapW winged helix-turn-helix" evidence="1">
    <location>
        <begin position="9"/>
        <end position="61"/>
    </location>
</feature>
<name>A0AAV5NLX0_9VIBR</name>
<evidence type="ECO:0000313" key="2">
    <source>
        <dbReference type="EMBL" id="GLQ71217.1"/>
    </source>
</evidence>
<sequence>MKLLGLNTYIESRLVVKGRINAFDIVKVFGVTKKTAGKEIGAFNKLYPSTINYCRKTHTWLLNDLAPLNKNLSVQDAERFIANIELLHEHQSPILSFLECEIQLRGKLARKSIASKFGITTRTVTAMLKTYNQMRASNLVIKENGMNYQPSFTFLPLFIKSVTQAKEFEQALDEIMLLR</sequence>
<accession>A0AAV5NLX0</accession>
<dbReference type="Pfam" id="PF26109">
    <property type="entry name" value="WHD_BrxR"/>
    <property type="match status" value="2"/>
</dbReference>
<dbReference type="Proteomes" id="UP001156690">
    <property type="component" value="Unassembled WGS sequence"/>
</dbReference>
<proteinExistence type="predicted"/>
<dbReference type="RefSeq" id="WP_126605887.1">
    <property type="nucleotide sequence ID" value="NZ_AP025146.1"/>
</dbReference>
<dbReference type="EMBL" id="BSNX01000003">
    <property type="protein sequence ID" value="GLQ71217.1"/>
    <property type="molecule type" value="Genomic_DNA"/>
</dbReference>
<evidence type="ECO:0000313" key="3">
    <source>
        <dbReference type="Proteomes" id="UP001156690"/>
    </source>
</evidence>
<gene>
    <name evidence="2" type="ORF">GCM10007932_05770</name>
</gene>
<comment type="caution">
    <text evidence="2">The sequence shown here is derived from an EMBL/GenBank/DDBJ whole genome shotgun (WGS) entry which is preliminary data.</text>
</comment>
<feature type="domain" description="DNA-binding transcriptional repressor CapW winged helix-turn-helix" evidence="1">
    <location>
        <begin position="95"/>
        <end position="162"/>
    </location>
</feature>
<organism evidence="2 3">
    <name type="scientific">Vibrio penaeicida</name>
    <dbReference type="NCBI Taxonomy" id="104609"/>
    <lineage>
        <taxon>Bacteria</taxon>
        <taxon>Pseudomonadati</taxon>
        <taxon>Pseudomonadota</taxon>
        <taxon>Gammaproteobacteria</taxon>
        <taxon>Vibrionales</taxon>
        <taxon>Vibrionaceae</taxon>
        <taxon>Vibrio</taxon>
    </lineage>
</organism>
<dbReference type="InterPro" id="IPR059019">
    <property type="entry name" value="WHD_CapW"/>
</dbReference>
<evidence type="ECO:0000259" key="1">
    <source>
        <dbReference type="Pfam" id="PF26109"/>
    </source>
</evidence>
<reference evidence="3" key="1">
    <citation type="journal article" date="2019" name="Int. J. Syst. Evol. Microbiol.">
        <title>The Global Catalogue of Microorganisms (GCM) 10K type strain sequencing project: providing services to taxonomists for standard genome sequencing and annotation.</title>
        <authorList>
            <consortium name="The Broad Institute Genomics Platform"/>
            <consortium name="The Broad Institute Genome Sequencing Center for Infectious Disease"/>
            <person name="Wu L."/>
            <person name="Ma J."/>
        </authorList>
    </citation>
    <scope>NUCLEOTIDE SEQUENCE [LARGE SCALE GENOMIC DNA]</scope>
    <source>
        <strain evidence="3">NBRC 15640</strain>
    </source>
</reference>
<keyword evidence="3" id="KW-1185">Reference proteome</keyword>
<dbReference type="AlphaFoldDB" id="A0AAV5NLX0"/>